<sequence length="152" mass="17321">MKKIIFLIVTTILSANSSLNIEADKFEANVKKLESKFVGNVYISKDNNNIFADKVTVKLRNNKKPISYVAQKNVKINISMNGKKYEGNTDKLSYFVDSGIYRLEGNSKLKELNTTNVVTGDKIIIDTEHSVYKIEGDDTKRVEFIYNIDEKE</sequence>
<dbReference type="InterPro" id="IPR005653">
    <property type="entry name" value="OstA-like_N"/>
</dbReference>
<evidence type="ECO:0000259" key="2">
    <source>
        <dbReference type="Pfam" id="PF03968"/>
    </source>
</evidence>
<dbReference type="InterPro" id="IPR052037">
    <property type="entry name" value="LPS_export_LptA"/>
</dbReference>
<name>A0A6S6SL02_9BACT</name>
<evidence type="ECO:0000256" key="1">
    <source>
        <dbReference type="ARBA" id="ARBA00022729"/>
    </source>
</evidence>
<dbReference type="GO" id="GO:0030288">
    <property type="term" value="C:outer membrane-bounded periplasmic space"/>
    <property type="evidence" value="ECO:0007669"/>
    <property type="project" value="TreeGrafter"/>
</dbReference>
<dbReference type="GO" id="GO:0009279">
    <property type="term" value="C:cell outer membrane"/>
    <property type="evidence" value="ECO:0007669"/>
    <property type="project" value="TreeGrafter"/>
</dbReference>
<dbReference type="GO" id="GO:0015920">
    <property type="term" value="P:lipopolysaccharide transport"/>
    <property type="evidence" value="ECO:0007669"/>
    <property type="project" value="TreeGrafter"/>
</dbReference>
<dbReference type="GO" id="GO:0017089">
    <property type="term" value="F:glycolipid transfer activity"/>
    <property type="evidence" value="ECO:0007669"/>
    <property type="project" value="TreeGrafter"/>
</dbReference>
<organism evidence="3">
    <name type="scientific">uncultured Campylobacterales bacterium</name>
    <dbReference type="NCBI Taxonomy" id="352960"/>
    <lineage>
        <taxon>Bacteria</taxon>
        <taxon>Pseudomonadati</taxon>
        <taxon>Campylobacterota</taxon>
        <taxon>Epsilonproteobacteria</taxon>
        <taxon>Campylobacterales</taxon>
        <taxon>environmental samples</taxon>
    </lineage>
</organism>
<accession>A0A6S6SL02</accession>
<feature type="domain" description="Organic solvent tolerance-like N-terminal" evidence="2">
    <location>
        <begin position="20"/>
        <end position="128"/>
    </location>
</feature>
<dbReference type="PANTHER" id="PTHR36504:SF1">
    <property type="entry name" value="LIPOPOLYSACCHARIDE EXPORT SYSTEM PROTEIN LPTA"/>
    <property type="match status" value="1"/>
</dbReference>
<dbReference type="Gene3D" id="2.60.450.10">
    <property type="entry name" value="Lipopolysaccharide (LPS) transport protein A like domain"/>
    <property type="match status" value="1"/>
</dbReference>
<dbReference type="Pfam" id="PF03968">
    <property type="entry name" value="LptD_N"/>
    <property type="match status" value="1"/>
</dbReference>
<dbReference type="EMBL" id="CACVAW010000035">
    <property type="protein sequence ID" value="CAA6809148.1"/>
    <property type="molecule type" value="Genomic_DNA"/>
</dbReference>
<dbReference type="PANTHER" id="PTHR36504">
    <property type="entry name" value="LIPOPOLYSACCHARIDE EXPORT SYSTEM PROTEIN LPTA"/>
    <property type="match status" value="1"/>
</dbReference>
<keyword evidence="1" id="KW-0732">Signal</keyword>
<proteinExistence type="predicted"/>
<reference evidence="3" key="1">
    <citation type="submission" date="2020-01" db="EMBL/GenBank/DDBJ databases">
        <authorList>
            <person name="Meier V. D."/>
            <person name="Meier V D."/>
        </authorList>
    </citation>
    <scope>NUCLEOTIDE SEQUENCE</scope>
    <source>
        <strain evidence="3">HLG_WM_MAG_12</strain>
    </source>
</reference>
<evidence type="ECO:0000313" key="3">
    <source>
        <dbReference type="EMBL" id="CAA6809148.1"/>
    </source>
</evidence>
<dbReference type="AlphaFoldDB" id="A0A6S6SL02"/>
<gene>
    <name evidence="3" type="ORF">HELGO_WM17434</name>
</gene>
<protein>
    <submittedName>
        <fullName evidence="3">Lipopolysaccharide export system protein LptA</fullName>
    </submittedName>
</protein>